<dbReference type="OrthoDB" id="117273at2157"/>
<keyword evidence="1" id="KW-1133">Transmembrane helix</keyword>
<keyword evidence="1" id="KW-0472">Membrane</keyword>
<protein>
    <recommendedName>
        <fullName evidence="4">Archaeal Type IV pilin N-terminal domain-containing protein</fullName>
    </recommendedName>
</protein>
<name>A0A0E3SGU6_9EURY</name>
<feature type="transmembrane region" description="Helical" evidence="1">
    <location>
        <begin position="21"/>
        <end position="43"/>
    </location>
</feature>
<proteinExistence type="predicted"/>
<evidence type="ECO:0000313" key="2">
    <source>
        <dbReference type="EMBL" id="AKB80376.1"/>
    </source>
</evidence>
<evidence type="ECO:0008006" key="4">
    <source>
        <dbReference type="Google" id="ProtNLM"/>
    </source>
</evidence>
<dbReference type="AlphaFoldDB" id="A0A0E3SGU6"/>
<dbReference type="Pfam" id="PF23960">
    <property type="entry name" value="DUF7289"/>
    <property type="match status" value="1"/>
</dbReference>
<dbReference type="KEGG" id="mhor:MSHOH_3893"/>
<reference evidence="2 3" key="1">
    <citation type="submission" date="2014-07" db="EMBL/GenBank/DDBJ databases">
        <title>Methanogenic archaea and the global carbon cycle.</title>
        <authorList>
            <person name="Henriksen J.R."/>
            <person name="Luke J."/>
            <person name="Reinhart S."/>
            <person name="Benedict M.N."/>
            <person name="Youngblut N.D."/>
            <person name="Metcalf M.E."/>
            <person name="Whitaker R.J."/>
            <person name="Metcalf W.W."/>
        </authorList>
    </citation>
    <scope>NUCLEOTIDE SEQUENCE [LARGE SCALE GENOMIC DNA]</scope>
    <source>
        <strain evidence="2 3">HB-1</strain>
    </source>
</reference>
<dbReference type="STRING" id="1434110.MSHOH_3893"/>
<evidence type="ECO:0000256" key="1">
    <source>
        <dbReference type="SAM" id="Phobius"/>
    </source>
</evidence>
<dbReference type="InterPro" id="IPR055713">
    <property type="entry name" value="DUF7289"/>
</dbReference>
<dbReference type="PATRIC" id="fig|1434110.4.peg.4962"/>
<accession>A0A0E3SGU6</accession>
<organism evidence="2 3">
    <name type="scientific">Methanosarcina horonobensis HB-1 = JCM 15518</name>
    <dbReference type="NCBI Taxonomy" id="1434110"/>
    <lineage>
        <taxon>Archaea</taxon>
        <taxon>Methanobacteriati</taxon>
        <taxon>Methanobacteriota</taxon>
        <taxon>Stenosarchaea group</taxon>
        <taxon>Methanomicrobia</taxon>
        <taxon>Methanosarcinales</taxon>
        <taxon>Methanosarcinaceae</taxon>
        <taxon>Methanosarcina</taxon>
    </lineage>
</organism>
<dbReference type="EMBL" id="CP009516">
    <property type="protein sequence ID" value="AKB80376.1"/>
    <property type="molecule type" value="Genomic_DNA"/>
</dbReference>
<dbReference type="RefSeq" id="WP_048142579.1">
    <property type="nucleotide sequence ID" value="NZ_CP009516.1"/>
</dbReference>
<gene>
    <name evidence="2" type="ORF">MSHOH_3893</name>
</gene>
<evidence type="ECO:0000313" key="3">
    <source>
        <dbReference type="Proteomes" id="UP000033101"/>
    </source>
</evidence>
<sequence length="308" mass="34227">MEKKGFKAIHTFCRSESGVSTAVAAALLIGIVVIFMTTVQINYMPVWKEDAEYAHMADVWHDMSRFKSNVDIITAGLEINPNARIVLNSPIQVGGSEVPFIRSTTTGGSLAINKDMSGMSVIVIDNESSELFNSEVGLYYTGTVFYRPSNLHYVDEMYCYENGALIVSQKGRSVMKLAPTIVMEKDPGSVNLLIRGVVLDSPRGIVLSSNTVEDIRLTSKESKALFNSTDYESFYNITSVNVTIYTENKEAWENYFRDSASDITLFEGTDYHLDNSSTYAVTFSLHPVGEDLYVTVYRSVIKIETGLL</sequence>
<keyword evidence="1" id="KW-0812">Transmembrane</keyword>
<keyword evidence="3" id="KW-1185">Reference proteome</keyword>
<dbReference type="Proteomes" id="UP000033101">
    <property type="component" value="Chromosome"/>
</dbReference>
<dbReference type="GeneID" id="24833258"/>
<dbReference type="HOGENOM" id="CLU_068609_0_0_2"/>